<accession>A0A1S2L9Z7</accession>
<protein>
    <submittedName>
        <fullName evidence="1">Uncharacterized protein</fullName>
    </submittedName>
</protein>
<evidence type="ECO:0000313" key="1">
    <source>
        <dbReference type="EMBL" id="OIJ09318.1"/>
    </source>
</evidence>
<organism evidence="1 2">
    <name type="scientific">Anaerobacillus arseniciselenatis</name>
    <dbReference type="NCBI Taxonomy" id="85682"/>
    <lineage>
        <taxon>Bacteria</taxon>
        <taxon>Bacillati</taxon>
        <taxon>Bacillota</taxon>
        <taxon>Bacilli</taxon>
        <taxon>Bacillales</taxon>
        <taxon>Bacillaceae</taxon>
        <taxon>Anaerobacillus</taxon>
    </lineage>
</organism>
<reference evidence="1 2" key="1">
    <citation type="submission" date="2016-10" db="EMBL/GenBank/DDBJ databases">
        <title>Draft genome sequences of four alkaliphilic bacteria belonging to the Anaerobacillus genus.</title>
        <authorList>
            <person name="Bassil N.M."/>
            <person name="Lloyd J.R."/>
        </authorList>
    </citation>
    <scope>NUCLEOTIDE SEQUENCE [LARGE SCALE GENOMIC DNA]</scope>
    <source>
        <strain evidence="1 2">DSM 15340</strain>
    </source>
</reference>
<dbReference type="OrthoDB" id="2971047at2"/>
<sequence length="265" mass="31333">MLMVKYLSANEIKVRHQYLPGRNTANKKYPIVIKSERPLMHVYEDEDGNYLLFKGIDVYHTLKVSNNSYKVPCQIHCTTLNLYDWTIKLLQTSYNENVYWKVKYELIKVLINEDNKSSVQISRDSGVDIEEIEKHIVDSKVPDHIQNLAIKNNKEKLINEIYKEKCLTEVCKSLLYEAVFYEETLLTDTKFKLFKKYIKSGFKFNPLASNALKKLNQIVDKDTALKFYWSSLNSDPPPYFYRSFYLTILDINRNKENKHVKIQTF</sequence>
<name>A0A1S2L9Z7_9BACI</name>
<proteinExistence type="predicted"/>
<dbReference type="EMBL" id="MLQQ01000045">
    <property type="protein sequence ID" value="OIJ09318.1"/>
    <property type="molecule type" value="Genomic_DNA"/>
</dbReference>
<evidence type="ECO:0000313" key="2">
    <source>
        <dbReference type="Proteomes" id="UP000180098"/>
    </source>
</evidence>
<dbReference type="Proteomes" id="UP000180098">
    <property type="component" value="Unassembled WGS sequence"/>
</dbReference>
<dbReference type="AlphaFoldDB" id="A0A1S2L9Z7"/>
<comment type="caution">
    <text evidence="1">The sequence shown here is derived from an EMBL/GenBank/DDBJ whole genome shotgun (WGS) entry which is preliminary data.</text>
</comment>
<gene>
    <name evidence="1" type="ORF">BKP35_16740</name>
</gene>
<keyword evidence="2" id="KW-1185">Reference proteome</keyword>